<accession>A0A2H0WC12</accession>
<evidence type="ECO:0000313" key="7">
    <source>
        <dbReference type="EMBL" id="PIS09468.1"/>
    </source>
</evidence>
<dbReference type="GO" id="GO:0005524">
    <property type="term" value="F:ATP binding"/>
    <property type="evidence" value="ECO:0007669"/>
    <property type="project" value="UniProtKB-KW"/>
</dbReference>
<dbReference type="InterPro" id="IPR050763">
    <property type="entry name" value="ABC_transporter_ATP-binding"/>
</dbReference>
<evidence type="ECO:0000259" key="6">
    <source>
        <dbReference type="PROSITE" id="PS50893"/>
    </source>
</evidence>
<keyword evidence="5" id="KW-0175">Coiled coil</keyword>
<dbReference type="Gene3D" id="3.40.50.300">
    <property type="entry name" value="P-loop containing nucleotide triphosphate hydrolases"/>
    <property type="match status" value="1"/>
</dbReference>
<dbReference type="PANTHER" id="PTHR42711">
    <property type="entry name" value="ABC TRANSPORTER ATP-BINDING PROTEIN"/>
    <property type="match status" value="1"/>
</dbReference>
<dbReference type="InterPro" id="IPR003439">
    <property type="entry name" value="ABC_transporter-like_ATP-bd"/>
</dbReference>
<sequence>MSVLEVNNLKKYYFNKNIFGNTFSKLNQAKKTPPKPAITKAVDDISFSIKKGEIVGLLGPNGAGKTTTSHMLLGVLTPTSGSIKYFGQEFNEKSKELLKEINFSSAYIYLPWRMTVYENLNVYAHIYEVKNKKQRIKKLLKEFEVYEHLNKRMNELSAGQKTRVLLAKAFINYPKLIILDEPTASLDPDIAVKVRQFLLKQQKEYQVAMLFTSHNMHEVQEICDRIIFLNKGKIIARDTPNGLLTKFKKNKIKMNVLKNKEALETYLKINNIKHYWQKNKIVLTIDEKVIPKTLYQLSENGVRYTELEILKPNLEDYFLRMSRNK</sequence>
<dbReference type="Proteomes" id="UP000230093">
    <property type="component" value="Unassembled WGS sequence"/>
</dbReference>
<organism evidence="7 8">
    <name type="scientific">Candidatus Beckwithbacteria bacterium CG10_big_fil_rev_8_21_14_0_10_34_10</name>
    <dbReference type="NCBI Taxonomy" id="1974495"/>
    <lineage>
        <taxon>Bacteria</taxon>
        <taxon>Candidatus Beckwithiibacteriota</taxon>
    </lineage>
</organism>
<keyword evidence="3" id="KW-0547">Nucleotide-binding</keyword>
<dbReference type="SUPFAM" id="SSF52540">
    <property type="entry name" value="P-loop containing nucleoside triphosphate hydrolases"/>
    <property type="match status" value="1"/>
</dbReference>
<dbReference type="InterPro" id="IPR003593">
    <property type="entry name" value="AAA+_ATPase"/>
</dbReference>
<dbReference type="GO" id="GO:0016887">
    <property type="term" value="F:ATP hydrolysis activity"/>
    <property type="evidence" value="ECO:0007669"/>
    <property type="project" value="InterPro"/>
</dbReference>
<name>A0A2H0WC12_9BACT</name>
<evidence type="ECO:0000256" key="4">
    <source>
        <dbReference type="ARBA" id="ARBA00022840"/>
    </source>
</evidence>
<evidence type="ECO:0000256" key="1">
    <source>
        <dbReference type="ARBA" id="ARBA00005417"/>
    </source>
</evidence>
<comment type="similarity">
    <text evidence="1">Belongs to the ABC transporter superfamily.</text>
</comment>
<keyword evidence="4" id="KW-0067">ATP-binding</keyword>
<feature type="coiled-coil region" evidence="5">
    <location>
        <begin position="129"/>
        <end position="156"/>
    </location>
</feature>
<proteinExistence type="inferred from homology"/>
<protein>
    <recommendedName>
        <fullName evidence="6">ABC transporter domain-containing protein</fullName>
    </recommendedName>
</protein>
<gene>
    <name evidence="7" type="ORF">COT75_01560</name>
</gene>
<reference evidence="8" key="1">
    <citation type="submission" date="2017-09" db="EMBL/GenBank/DDBJ databases">
        <title>Depth-based differentiation of microbial function through sediment-hosted aquifers and enrichment of novel symbionts in the deep terrestrial subsurface.</title>
        <authorList>
            <person name="Probst A.J."/>
            <person name="Ladd B."/>
            <person name="Jarett J.K."/>
            <person name="Geller-Mcgrath D.E."/>
            <person name="Sieber C.M.K."/>
            <person name="Emerson J.B."/>
            <person name="Anantharaman K."/>
            <person name="Thomas B.C."/>
            <person name="Malmstrom R."/>
            <person name="Stieglmeier M."/>
            <person name="Klingl A."/>
            <person name="Woyke T."/>
            <person name="Ryan C.M."/>
            <person name="Banfield J.F."/>
        </authorList>
    </citation>
    <scope>NUCLEOTIDE SEQUENCE [LARGE SCALE GENOMIC DNA]</scope>
</reference>
<dbReference type="AlphaFoldDB" id="A0A2H0WC12"/>
<dbReference type="InterPro" id="IPR027417">
    <property type="entry name" value="P-loop_NTPase"/>
</dbReference>
<dbReference type="SMART" id="SM00382">
    <property type="entry name" value="AAA"/>
    <property type="match status" value="1"/>
</dbReference>
<comment type="caution">
    <text evidence="7">The sequence shown here is derived from an EMBL/GenBank/DDBJ whole genome shotgun (WGS) entry which is preliminary data.</text>
</comment>
<keyword evidence="2" id="KW-0813">Transport</keyword>
<dbReference type="PROSITE" id="PS00211">
    <property type="entry name" value="ABC_TRANSPORTER_1"/>
    <property type="match status" value="1"/>
</dbReference>
<dbReference type="Pfam" id="PF00005">
    <property type="entry name" value="ABC_tran"/>
    <property type="match status" value="1"/>
</dbReference>
<feature type="domain" description="ABC transporter" evidence="6">
    <location>
        <begin position="24"/>
        <end position="256"/>
    </location>
</feature>
<evidence type="ECO:0000313" key="8">
    <source>
        <dbReference type="Proteomes" id="UP000230093"/>
    </source>
</evidence>
<evidence type="ECO:0000256" key="2">
    <source>
        <dbReference type="ARBA" id="ARBA00022448"/>
    </source>
</evidence>
<evidence type="ECO:0000256" key="5">
    <source>
        <dbReference type="SAM" id="Coils"/>
    </source>
</evidence>
<dbReference type="PROSITE" id="PS50893">
    <property type="entry name" value="ABC_TRANSPORTER_2"/>
    <property type="match status" value="1"/>
</dbReference>
<dbReference type="PANTHER" id="PTHR42711:SF5">
    <property type="entry name" value="ABC TRANSPORTER ATP-BINDING PROTEIN NATA"/>
    <property type="match status" value="1"/>
</dbReference>
<dbReference type="InterPro" id="IPR017871">
    <property type="entry name" value="ABC_transporter-like_CS"/>
</dbReference>
<dbReference type="EMBL" id="PEZT01000009">
    <property type="protein sequence ID" value="PIS09468.1"/>
    <property type="molecule type" value="Genomic_DNA"/>
</dbReference>
<evidence type="ECO:0000256" key="3">
    <source>
        <dbReference type="ARBA" id="ARBA00022741"/>
    </source>
</evidence>